<keyword evidence="1" id="KW-0472">Membrane</keyword>
<dbReference type="RefSeq" id="WP_188859473.1">
    <property type="nucleotide sequence ID" value="NZ_BMLT01000003.1"/>
</dbReference>
<dbReference type="Pfam" id="PF14316">
    <property type="entry name" value="DUF4381"/>
    <property type="match status" value="1"/>
</dbReference>
<feature type="transmembrane region" description="Helical" evidence="1">
    <location>
        <begin position="31"/>
        <end position="49"/>
    </location>
</feature>
<dbReference type="EMBL" id="BMLT01000003">
    <property type="protein sequence ID" value="GGO78939.1"/>
    <property type="molecule type" value="Genomic_DNA"/>
</dbReference>
<organism evidence="2 3">
    <name type="scientific">Marinobacterium nitratireducens</name>
    <dbReference type="NCBI Taxonomy" id="518897"/>
    <lineage>
        <taxon>Bacteria</taxon>
        <taxon>Pseudomonadati</taxon>
        <taxon>Pseudomonadota</taxon>
        <taxon>Gammaproteobacteria</taxon>
        <taxon>Oceanospirillales</taxon>
        <taxon>Oceanospirillaceae</taxon>
        <taxon>Marinobacterium</taxon>
    </lineage>
</organism>
<reference evidence="2 3" key="1">
    <citation type="journal article" date="2014" name="Int. J. Syst. Evol. Microbiol.">
        <title>Complete genome sequence of Corynebacterium casei LMG S-19264T (=DSM 44701T), isolated from a smear-ripened cheese.</title>
        <authorList>
            <consortium name="US DOE Joint Genome Institute (JGI-PGF)"/>
            <person name="Walter F."/>
            <person name="Albersmeier A."/>
            <person name="Kalinowski J."/>
            <person name="Ruckert C."/>
        </authorList>
    </citation>
    <scope>NUCLEOTIDE SEQUENCE [LARGE SCALE GENOMIC DNA]</scope>
    <source>
        <strain evidence="2 3">CGMCC 1.7286</strain>
    </source>
</reference>
<proteinExistence type="predicted"/>
<keyword evidence="1" id="KW-1133">Transmembrane helix</keyword>
<dbReference type="Proteomes" id="UP000599578">
    <property type="component" value="Unassembled WGS sequence"/>
</dbReference>
<protein>
    <recommendedName>
        <fullName evidence="4">DUF4381 domain-containing protein</fullName>
    </recommendedName>
</protein>
<evidence type="ECO:0000256" key="1">
    <source>
        <dbReference type="SAM" id="Phobius"/>
    </source>
</evidence>
<evidence type="ECO:0000313" key="2">
    <source>
        <dbReference type="EMBL" id="GGO78939.1"/>
    </source>
</evidence>
<comment type="caution">
    <text evidence="2">The sequence shown here is derived from an EMBL/GenBank/DDBJ whole genome shotgun (WGS) entry which is preliminary data.</text>
</comment>
<sequence>MAEPTPPQWYLLDRMVDVAPPAQVSWWPQTAGWKALGLALMVVLALWLYHRIRLFRFNRYRREALHALLQLEQNGGLGTDSLFRVLKAVAVHVEPALAPRLDATLLAYLDHSARLDAAFDSAQGQRWLDALLNPAAPLSHTELQHLCHLTRHWIRRHRNPRQPAFSLRRTP</sequence>
<dbReference type="AlphaFoldDB" id="A0A917ZAW4"/>
<gene>
    <name evidence="2" type="ORF">GCM10011348_12000</name>
</gene>
<name>A0A917ZAW4_9GAMM</name>
<accession>A0A917ZAW4</accession>
<evidence type="ECO:0008006" key="4">
    <source>
        <dbReference type="Google" id="ProtNLM"/>
    </source>
</evidence>
<evidence type="ECO:0000313" key="3">
    <source>
        <dbReference type="Proteomes" id="UP000599578"/>
    </source>
</evidence>
<dbReference type="InterPro" id="IPR025489">
    <property type="entry name" value="DUF4381"/>
</dbReference>
<keyword evidence="1" id="KW-0812">Transmembrane</keyword>
<keyword evidence="3" id="KW-1185">Reference proteome</keyword>